<name>A0A1H6HDC1_CHRCI</name>
<dbReference type="SUPFAM" id="SSF57884">
    <property type="entry name" value="Ada DNA repair protein, N-terminal domain (N-Ada 10)"/>
    <property type="match status" value="1"/>
</dbReference>
<dbReference type="InterPro" id="IPR004026">
    <property type="entry name" value="Ada_DNA_repair_Zn-bd"/>
</dbReference>
<dbReference type="Proteomes" id="UP000198561">
    <property type="component" value="Unassembled WGS sequence"/>
</dbReference>
<accession>A0A1H6HDC1</accession>
<feature type="domain" description="Ada DNA repair metal-binding" evidence="2">
    <location>
        <begin position="22"/>
        <end position="69"/>
    </location>
</feature>
<dbReference type="GO" id="GO:0008168">
    <property type="term" value="F:methyltransferase activity"/>
    <property type="evidence" value="ECO:0007669"/>
    <property type="project" value="InterPro"/>
</dbReference>
<dbReference type="RefSeq" id="WP_089692389.1">
    <property type="nucleotide sequence ID" value="NZ_FNWQ01000002.1"/>
</dbReference>
<dbReference type="GO" id="GO:0008270">
    <property type="term" value="F:zinc ion binding"/>
    <property type="evidence" value="ECO:0007669"/>
    <property type="project" value="InterPro"/>
</dbReference>
<dbReference type="AlphaFoldDB" id="A0A1H6HDC1"/>
<evidence type="ECO:0000313" key="3">
    <source>
        <dbReference type="EMBL" id="SEH33476.1"/>
    </source>
</evidence>
<dbReference type="OrthoDB" id="894286at2"/>
<dbReference type="GO" id="GO:0006281">
    <property type="term" value="P:DNA repair"/>
    <property type="evidence" value="ECO:0007669"/>
    <property type="project" value="InterPro"/>
</dbReference>
<protein>
    <submittedName>
        <fullName evidence="3">Metal binding domain of Ada</fullName>
    </submittedName>
</protein>
<evidence type="ECO:0000256" key="1">
    <source>
        <dbReference type="ARBA" id="ARBA00023159"/>
    </source>
</evidence>
<reference evidence="3 4" key="1">
    <citation type="submission" date="2016-10" db="EMBL/GenBank/DDBJ databases">
        <authorList>
            <person name="de Groot N.N."/>
        </authorList>
    </citation>
    <scope>NUCLEOTIDE SEQUENCE [LARGE SCALE GENOMIC DNA]</scope>
    <source>
        <strain evidence="3 4">DSM 23031</strain>
    </source>
</reference>
<evidence type="ECO:0000259" key="2">
    <source>
        <dbReference type="Pfam" id="PF02805"/>
    </source>
</evidence>
<evidence type="ECO:0000313" key="4">
    <source>
        <dbReference type="Proteomes" id="UP000198561"/>
    </source>
</evidence>
<organism evidence="3 4">
    <name type="scientific">Chryseobacterium culicis</name>
    <dbReference type="NCBI Taxonomy" id="680127"/>
    <lineage>
        <taxon>Bacteria</taxon>
        <taxon>Pseudomonadati</taxon>
        <taxon>Bacteroidota</taxon>
        <taxon>Flavobacteriia</taxon>
        <taxon>Flavobacteriales</taxon>
        <taxon>Weeksellaceae</taxon>
        <taxon>Chryseobacterium group</taxon>
        <taxon>Chryseobacterium</taxon>
    </lineage>
</organism>
<dbReference type="Pfam" id="PF02805">
    <property type="entry name" value="Ada_Zn_binding"/>
    <property type="match status" value="1"/>
</dbReference>
<sequence>MILHSQISGENLRSKIHSKEIVFGGNKKLKIYGLLNCRSGKRMKRENRVFFIDEIEALENKFRPCGHCMREAYKKWKNFIHQ</sequence>
<dbReference type="Gene3D" id="3.40.10.10">
    <property type="entry name" value="DNA Methylphosphotriester Repair Domain"/>
    <property type="match status" value="1"/>
</dbReference>
<dbReference type="GO" id="GO:0003677">
    <property type="term" value="F:DNA binding"/>
    <property type="evidence" value="ECO:0007669"/>
    <property type="project" value="InterPro"/>
</dbReference>
<gene>
    <name evidence="3" type="ORF">SAMN05421593_2323</name>
</gene>
<dbReference type="EMBL" id="FNWQ01000002">
    <property type="protein sequence ID" value="SEH33476.1"/>
    <property type="molecule type" value="Genomic_DNA"/>
</dbReference>
<keyword evidence="1" id="KW-0010">Activator</keyword>
<dbReference type="GO" id="GO:0006355">
    <property type="term" value="P:regulation of DNA-templated transcription"/>
    <property type="evidence" value="ECO:0007669"/>
    <property type="project" value="InterPro"/>
</dbReference>
<dbReference type="InterPro" id="IPR035451">
    <property type="entry name" value="Ada-like_dom_sf"/>
</dbReference>
<dbReference type="STRING" id="680127.SAMN05421593_2323"/>
<proteinExistence type="predicted"/>